<dbReference type="GO" id="GO:0006457">
    <property type="term" value="P:protein folding"/>
    <property type="evidence" value="ECO:0007669"/>
    <property type="project" value="InterPro"/>
</dbReference>
<comment type="function">
    <text evidence="5">Involved in urease metallocenter assembly. Binds nickel. Probably functions as a nickel donor during metallocenter assembly.</text>
</comment>
<keyword evidence="3 5" id="KW-0533">Nickel</keyword>
<dbReference type="EMBL" id="LILD01000003">
    <property type="protein sequence ID" value="KOO36855.1"/>
    <property type="molecule type" value="Genomic_DNA"/>
</dbReference>
<dbReference type="AlphaFoldDB" id="A0A0M0KDD8"/>
<dbReference type="SMART" id="SM00988">
    <property type="entry name" value="UreE_N"/>
    <property type="match status" value="1"/>
</dbReference>
<dbReference type="InterPro" id="IPR007864">
    <property type="entry name" value="UreE_C_dom"/>
</dbReference>
<dbReference type="PIRSF" id="PIRSF036402">
    <property type="entry name" value="Ureas_acces_UreE"/>
    <property type="match status" value="1"/>
</dbReference>
<dbReference type="GO" id="GO:0016151">
    <property type="term" value="F:nickel cation binding"/>
    <property type="evidence" value="ECO:0007669"/>
    <property type="project" value="UniProtKB-UniRule"/>
</dbReference>
<evidence type="ECO:0000256" key="5">
    <source>
        <dbReference type="HAMAP-Rule" id="MF_00822"/>
    </source>
</evidence>
<evidence type="ECO:0000256" key="1">
    <source>
        <dbReference type="ARBA" id="ARBA00004496"/>
    </source>
</evidence>
<dbReference type="Pfam" id="PF05194">
    <property type="entry name" value="UreE_C"/>
    <property type="match status" value="1"/>
</dbReference>
<evidence type="ECO:0000256" key="2">
    <source>
        <dbReference type="ARBA" id="ARBA00022490"/>
    </source>
</evidence>
<dbReference type="GO" id="GO:0051082">
    <property type="term" value="F:unfolded protein binding"/>
    <property type="evidence" value="ECO:0007669"/>
    <property type="project" value="UniProtKB-UniRule"/>
</dbReference>
<dbReference type="InterPro" id="IPR036118">
    <property type="entry name" value="UreE_N_sf"/>
</dbReference>
<dbReference type="SUPFAM" id="SSF69737">
    <property type="entry name" value="Urease metallochaperone UreE, C-terminal domain"/>
    <property type="match status" value="1"/>
</dbReference>
<name>A0A0M0KDD8_ALKHA</name>
<comment type="similarity">
    <text evidence="5">Belongs to the UreE family.</text>
</comment>
<keyword evidence="2 5" id="KW-0963">Cytoplasm</keyword>
<dbReference type="PATRIC" id="fig|136160.3.peg.4091"/>
<evidence type="ECO:0000259" key="6">
    <source>
        <dbReference type="SMART" id="SM00988"/>
    </source>
</evidence>
<evidence type="ECO:0000256" key="3">
    <source>
        <dbReference type="ARBA" id="ARBA00022596"/>
    </source>
</evidence>
<accession>A0A0M0KDD8</accession>
<gene>
    <name evidence="5" type="primary">ureE</name>
    <name evidence="7" type="ORF">AMD02_15735</name>
</gene>
<dbReference type="Pfam" id="PF02814">
    <property type="entry name" value="UreE_N"/>
    <property type="match status" value="1"/>
</dbReference>
<comment type="subcellular location">
    <subcellularLocation>
        <location evidence="1 5">Cytoplasm</location>
    </subcellularLocation>
</comment>
<dbReference type="CDD" id="cd00571">
    <property type="entry name" value="UreE"/>
    <property type="match status" value="1"/>
</dbReference>
<dbReference type="Gene3D" id="3.30.70.790">
    <property type="entry name" value="UreE, C-terminal domain"/>
    <property type="match status" value="1"/>
</dbReference>
<dbReference type="HAMAP" id="MF_00822">
    <property type="entry name" value="UreE"/>
    <property type="match status" value="1"/>
</dbReference>
<dbReference type="RefSeq" id="WP_053432094.1">
    <property type="nucleotide sequence ID" value="NZ_CP040441.1"/>
</dbReference>
<dbReference type="GO" id="GO:0019627">
    <property type="term" value="P:urea metabolic process"/>
    <property type="evidence" value="ECO:0007669"/>
    <property type="project" value="InterPro"/>
</dbReference>
<dbReference type="GO" id="GO:0065003">
    <property type="term" value="P:protein-containing complex assembly"/>
    <property type="evidence" value="ECO:0007669"/>
    <property type="project" value="InterPro"/>
</dbReference>
<dbReference type="GeneID" id="87595808"/>
<evidence type="ECO:0000313" key="7">
    <source>
        <dbReference type="EMBL" id="KOO36855.1"/>
    </source>
</evidence>
<keyword evidence="4 5" id="KW-0143">Chaperone</keyword>
<organism evidence="7">
    <name type="scientific">Halalkalibacterium halodurans</name>
    <name type="common">Bacillus halodurans</name>
    <dbReference type="NCBI Taxonomy" id="86665"/>
    <lineage>
        <taxon>Bacteria</taxon>
        <taxon>Bacillati</taxon>
        <taxon>Bacillota</taxon>
        <taxon>Bacilli</taxon>
        <taxon>Bacillales</taxon>
        <taxon>Bacillaceae</taxon>
        <taxon>Halalkalibacterium (ex Joshi et al. 2022)</taxon>
    </lineage>
</organism>
<feature type="domain" description="UreE urease accessory N-terminal" evidence="6">
    <location>
        <begin position="6"/>
        <end position="67"/>
    </location>
</feature>
<dbReference type="SUPFAM" id="SSF69287">
    <property type="entry name" value="Urease metallochaperone UreE, N-terminal domain"/>
    <property type="match status" value="1"/>
</dbReference>
<reference evidence="7" key="1">
    <citation type="submission" date="2015-08" db="EMBL/GenBank/DDBJ databases">
        <title>Complete DNA Sequence of Pseudomonas syringae pv. actinidiae, the Causal Agent of Kiwifruit Canker Disease.</title>
        <authorList>
            <person name="Rikkerink E.H.A."/>
            <person name="Fineran P.C."/>
        </authorList>
    </citation>
    <scope>NUCLEOTIDE SEQUENCE</scope>
    <source>
        <strain evidence="7">DSM 13666</strain>
    </source>
</reference>
<sequence length="148" mass="17292">MYVHSVIGNIEAKTPTKTIEWIELDWDELNKRILRKTTDRGREVAIVMEEQGLTFGDILYEGEDVAIAVRTKLEPAFVIRPKTMKEMGKTAFELGNRHTPCLVENDEIYVRYDSTLAALFNEIGVNYEQTEKRFKQPFKYKGHHHHHD</sequence>
<evidence type="ECO:0000256" key="4">
    <source>
        <dbReference type="ARBA" id="ARBA00023186"/>
    </source>
</evidence>
<dbReference type="Gene3D" id="2.60.260.20">
    <property type="entry name" value="Urease metallochaperone UreE, N-terminal domain"/>
    <property type="match status" value="1"/>
</dbReference>
<dbReference type="GO" id="GO:0005737">
    <property type="term" value="C:cytoplasm"/>
    <property type="evidence" value="ECO:0007669"/>
    <property type="project" value="UniProtKB-SubCell"/>
</dbReference>
<dbReference type="InterPro" id="IPR004029">
    <property type="entry name" value="UreE_N"/>
</dbReference>
<dbReference type="InterPro" id="IPR012406">
    <property type="entry name" value="UreE"/>
</dbReference>
<protein>
    <recommendedName>
        <fullName evidence="5">Urease accessory protein UreE</fullName>
    </recommendedName>
</protein>
<proteinExistence type="inferred from homology"/>
<comment type="caution">
    <text evidence="7">The sequence shown here is derived from an EMBL/GenBank/DDBJ whole genome shotgun (WGS) entry which is preliminary data.</text>
</comment>